<sequence length="363" mass="41067">MVLKYLIEKEFKQMRRNAIIPRLILVFPCIMMLLMPWAANLEIKYNNVCVVDHDRSMTSRRLIEKVASTDYFNLVESVSNYDQALEEIENGTADVILEIPVDLEKNLTTGMPVQLQVSANSINGTKGGIGTSYLSSVIQSFVSELHPVESPVKLSSLYLYNPHLDYKRFMVPALMVMLLTMLSGFLPSLNIVSEKEVGTIEQLNVTPLSKFAFILAKLIPYWVVGLIVISLCFILAVLFYGIVPVGNLGVIYLFACIYVVVVSGFGLIVSNYSSTMQQAMFVEFFFIIVFLLLSGLFTPVRSMPEWAQWISRFNPLTYFVEVMRMVYLKGSGLADLWQQLLKLLGFMVVFGAWAVWSYRKTNG</sequence>
<keyword evidence="7 8" id="KW-0472">Membrane</keyword>
<keyword evidence="6 8" id="KW-1133">Transmembrane helix</keyword>
<evidence type="ECO:0000256" key="1">
    <source>
        <dbReference type="ARBA" id="ARBA00004651"/>
    </source>
</evidence>
<feature type="transmembrane region" description="Helical" evidence="8">
    <location>
        <begin position="169"/>
        <end position="192"/>
    </location>
</feature>
<feature type="transmembrane region" description="Helical" evidence="8">
    <location>
        <begin position="281"/>
        <end position="300"/>
    </location>
</feature>
<dbReference type="RefSeq" id="WP_258335572.1">
    <property type="nucleotide sequence ID" value="NZ_JANRHJ010000005.1"/>
</dbReference>
<keyword evidence="11" id="KW-1185">Reference proteome</keyword>
<dbReference type="AlphaFoldDB" id="A0AAW5N2S6"/>
<evidence type="ECO:0000313" key="11">
    <source>
        <dbReference type="Proteomes" id="UP001204579"/>
    </source>
</evidence>
<evidence type="ECO:0000259" key="9">
    <source>
        <dbReference type="PROSITE" id="PS51012"/>
    </source>
</evidence>
<keyword evidence="3" id="KW-0813">Transport</keyword>
<feature type="transmembrane region" description="Helical" evidence="8">
    <location>
        <begin position="249"/>
        <end position="269"/>
    </location>
</feature>
<evidence type="ECO:0000256" key="4">
    <source>
        <dbReference type="ARBA" id="ARBA00022475"/>
    </source>
</evidence>
<dbReference type="GO" id="GO:0005886">
    <property type="term" value="C:plasma membrane"/>
    <property type="evidence" value="ECO:0007669"/>
    <property type="project" value="UniProtKB-SubCell"/>
</dbReference>
<evidence type="ECO:0000256" key="5">
    <source>
        <dbReference type="ARBA" id="ARBA00022692"/>
    </source>
</evidence>
<evidence type="ECO:0000256" key="6">
    <source>
        <dbReference type="ARBA" id="ARBA00022989"/>
    </source>
</evidence>
<gene>
    <name evidence="10" type="ORF">NW209_05525</name>
</gene>
<evidence type="ECO:0000313" key="10">
    <source>
        <dbReference type="EMBL" id="MCR8873482.1"/>
    </source>
</evidence>
<reference evidence="10 11" key="1">
    <citation type="submission" date="2022-08" db="EMBL/GenBank/DDBJ databases">
        <authorList>
            <person name="Zeman M."/>
            <person name="Kubasova T."/>
        </authorList>
    </citation>
    <scope>NUCLEOTIDE SEQUENCE [LARGE SCALE GENOMIC DNA]</scope>
    <source>
        <strain evidence="10 11">ET62</strain>
    </source>
</reference>
<comment type="subcellular location">
    <subcellularLocation>
        <location evidence="1">Cell membrane</location>
        <topology evidence="1">Multi-pass membrane protein</topology>
    </subcellularLocation>
</comment>
<dbReference type="Gene3D" id="3.40.1710.10">
    <property type="entry name" value="abc type-2 transporter like domain"/>
    <property type="match status" value="1"/>
</dbReference>
<dbReference type="PROSITE" id="PS51012">
    <property type="entry name" value="ABC_TM2"/>
    <property type="match status" value="1"/>
</dbReference>
<dbReference type="Proteomes" id="UP001204579">
    <property type="component" value="Unassembled WGS sequence"/>
</dbReference>
<dbReference type="EMBL" id="JANRHJ010000005">
    <property type="protein sequence ID" value="MCR8873482.1"/>
    <property type="molecule type" value="Genomic_DNA"/>
</dbReference>
<proteinExistence type="inferred from homology"/>
<evidence type="ECO:0000256" key="3">
    <source>
        <dbReference type="ARBA" id="ARBA00022448"/>
    </source>
</evidence>
<comment type="similarity">
    <text evidence="2">Belongs to the ABC-2 integral membrane protein family.</text>
</comment>
<dbReference type="InterPro" id="IPR013525">
    <property type="entry name" value="ABC2_TM"/>
</dbReference>
<dbReference type="Pfam" id="PF12698">
    <property type="entry name" value="ABC2_membrane_3"/>
    <property type="match status" value="1"/>
</dbReference>
<evidence type="ECO:0000256" key="8">
    <source>
        <dbReference type="SAM" id="Phobius"/>
    </source>
</evidence>
<accession>A0AAW5N2S6</accession>
<organism evidence="10 11">
    <name type="scientific">Phocaeicola barnesiae</name>
    <dbReference type="NCBI Taxonomy" id="376804"/>
    <lineage>
        <taxon>Bacteria</taxon>
        <taxon>Pseudomonadati</taxon>
        <taxon>Bacteroidota</taxon>
        <taxon>Bacteroidia</taxon>
        <taxon>Bacteroidales</taxon>
        <taxon>Bacteroidaceae</taxon>
        <taxon>Phocaeicola</taxon>
    </lineage>
</organism>
<evidence type="ECO:0000256" key="2">
    <source>
        <dbReference type="ARBA" id="ARBA00007783"/>
    </source>
</evidence>
<feature type="transmembrane region" description="Helical" evidence="8">
    <location>
        <begin position="20"/>
        <end position="39"/>
    </location>
</feature>
<feature type="transmembrane region" description="Helical" evidence="8">
    <location>
        <begin position="340"/>
        <end position="358"/>
    </location>
</feature>
<dbReference type="InterPro" id="IPR047817">
    <property type="entry name" value="ABC2_TM_bact-type"/>
</dbReference>
<evidence type="ECO:0000256" key="7">
    <source>
        <dbReference type="ARBA" id="ARBA00023136"/>
    </source>
</evidence>
<dbReference type="PANTHER" id="PTHR30294:SF29">
    <property type="entry name" value="MULTIDRUG ABC TRANSPORTER PERMEASE YBHS-RELATED"/>
    <property type="match status" value="1"/>
</dbReference>
<feature type="transmembrane region" description="Helical" evidence="8">
    <location>
        <begin position="218"/>
        <end position="243"/>
    </location>
</feature>
<dbReference type="PANTHER" id="PTHR30294">
    <property type="entry name" value="MEMBRANE COMPONENT OF ABC TRANSPORTER YHHJ-RELATED"/>
    <property type="match status" value="1"/>
</dbReference>
<keyword evidence="4" id="KW-1003">Cell membrane</keyword>
<dbReference type="GO" id="GO:0140359">
    <property type="term" value="F:ABC-type transporter activity"/>
    <property type="evidence" value="ECO:0007669"/>
    <property type="project" value="InterPro"/>
</dbReference>
<protein>
    <submittedName>
        <fullName evidence="10">ABC transporter permease</fullName>
    </submittedName>
</protein>
<comment type="caution">
    <text evidence="10">The sequence shown here is derived from an EMBL/GenBank/DDBJ whole genome shotgun (WGS) entry which is preliminary data.</text>
</comment>
<feature type="domain" description="ABC transmembrane type-2" evidence="9">
    <location>
        <begin position="135"/>
        <end position="361"/>
    </location>
</feature>
<name>A0AAW5N2S6_9BACT</name>
<dbReference type="InterPro" id="IPR051449">
    <property type="entry name" value="ABC-2_transporter_component"/>
</dbReference>
<keyword evidence="5 8" id="KW-0812">Transmembrane</keyword>